<evidence type="ECO:0000256" key="2">
    <source>
        <dbReference type="ARBA" id="ARBA00022692"/>
    </source>
</evidence>
<keyword evidence="3 6" id="KW-1133">Transmembrane helix</keyword>
<evidence type="ECO:0000313" key="8">
    <source>
        <dbReference type="EMBL" id="RKP08222.1"/>
    </source>
</evidence>
<feature type="transmembrane region" description="Helical" evidence="6">
    <location>
        <begin position="76"/>
        <end position="95"/>
    </location>
</feature>
<evidence type="ECO:0000256" key="4">
    <source>
        <dbReference type="ARBA" id="ARBA00023136"/>
    </source>
</evidence>
<dbReference type="GO" id="GO:0004222">
    <property type="term" value="F:metalloendopeptidase activity"/>
    <property type="evidence" value="ECO:0007669"/>
    <property type="project" value="InterPro"/>
</dbReference>
<dbReference type="AlphaFoldDB" id="A0A4P9XQM2"/>
<dbReference type="Proteomes" id="UP000271241">
    <property type="component" value="Unassembled WGS sequence"/>
</dbReference>
<evidence type="ECO:0000256" key="3">
    <source>
        <dbReference type="ARBA" id="ARBA00022989"/>
    </source>
</evidence>
<comment type="subcellular location">
    <subcellularLocation>
        <location evidence="1">Endomembrane system</location>
        <topology evidence="1">Multi-pass membrane protein</topology>
    </subcellularLocation>
</comment>
<dbReference type="GO" id="GO:0012505">
    <property type="term" value="C:endomembrane system"/>
    <property type="evidence" value="ECO:0007669"/>
    <property type="project" value="UniProtKB-SubCell"/>
</dbReference>
<dbReference type="Pfam" id="PF02163">
    <property type="entry name" value="Peptidase_M50"/>
    <property type="match status" value="1"/>
</dbReference>
<evidence type="ECO:0000256" key="1">
    <source>
        <dbReference type="ARBA" id="ARBA00004127"/>
    </source>
</evidence>
<feature type="domain" description="Peptidase M50" evidence="7">
    <location>
        <begin position="17"/>
        <end position="144"/>
    </location>
</feature>
<dbReference type="EMBL" id="KZ992624">
    <property type="protein sequence ID" value="RKP08222.1"/>
    <property type="molecule type" value="Genomic_DNA"/>
</dbReference>
<dbReference type="GO" id="GO:0016020">
    <property type="term" value="C:membrane"/>
    <property type="evidence" value="ECO:0007669"/>
    <property type="project" value="InterPro"/>
</dbReference>
<dbReference type="GO" id="GO:0031293">
    <property type="term" value="P:membrane protein intracellular domain proteolysis"/>
    <property type="evidence" value="ECO:0007669"/>
    <property type="project" value="TreeGrafter"/>
</dbReference>
<gene>
    <name evidence="8" type="ORF">THASP1DRAFT_15938</name>
</gene>
<keyword evidence="9" id="KW-1185">Reference proteome</keyword>
<dbReference type="GO" id="GO:0005737">
    <property type="term" value="C:cytoplasm"/>
    <property type="evidence" value="ECO:0007669"/>
    <property type="project" value="TreeGrafter"/>
</dbReference>
<evidence type="ECO:0000313" key="9">
    <source>
        <dbReference type="Proteomes" id="UP000271241"/>
    </source>
</evidence>
<protein>
    <recommendedName>
        <fullName evidence="5">Endopeptidase S2P</fullName>
    </recommendedName>
</protein>
<evidence type="ECO:0000256" key="6">
    <source>
        <dbReference type="SAM" id="Phobius"/>
    </source>
</evidence>
<evidence type="ECO:0000259" key="7">
    <source>
        <dbReference type="Pfam" id="PF02163"/>
    </source>
</evidence>
<feature type="transmembrane region" description="Helical" evidence="6">
    <location>
        <begin position="38"/>
        <end position="56"/>
    </location>
</feature>
<dbReference type="STRING" id="78915.A0A4P9XQM2"/>
<evidence type="ECO:0000256" key="5">
    <source>
        <dbReference type="ARBA" id="ARBA00032658"/>
    </source>
</evidence>
<reference evidence="9" key="1">
    <citation type="journal article" date="2018" name="Nat. Microbiol.">
        <title>Leveraging single-cell genomics to expand the fungal tree of life.</title>
        <authorList>
            <person name="Ahrendt S.R."/>
            <person name="Quandt C.A."/>
            <person name="Ciobanu D."/>
            <person name="Clum A."/>
            <person name="Salamov A."/>
            <person name="Andreopoulos B."/>
            <person name="Cheng J.F."/>
            <person name="Woyke T."/>
            <person name="Pelin A."/>
            <person name="Henrissat B."/>
            <person name="Reynolds N.K."/>
            <person name="Benny G.L."/>
            <person name="Smith M.E."/>
            <person name="James T.Y."/>
            <person name="Grigoriev I.V."/>
        </authorList>
    </citation>
    <scope>NUCLEOTIDE SEQUENCE [LARGE SCALE GENOMIC DNA]</scope>
    <source>
        <strain evidence="9">RSA 1356</strain>
    </source>
</reference>
<dbReference type="InterPro" id="IPR001193">
    <property type="entry name" value="MBTPS2"/>
</dbReference>
<keyword evidence="2 6" id="KW-0812">Transmembrane</keyword>
<dbReference type="GO" id="GO:1905897">
    <property type="term" value="P:regulation of response to endoplasmic reticulum stress"/>
    <property type="evidence" value="ECO:0007669"/>
    <property type="project" value="TreeGrafter"/>
</dbReference>
<proteinExistence type="predicted"/>
<dbReference type="OrthoDB" id="7694678at2759"/>
<dbReference type="PRINTS" id="PR01000">
    <property type="entry name" value="SREBPS2PTASE"/>
</dbReference>
<organism evidence="8 9">
    <name type="scientific">Thamnocephalis sphaerospora</name>
    <dbReference type="NCBI Taxonomy" id="78915"/>
    <lineage>
        <taxon>Eukaryota</taxon>
        <taxon>Fungi</taxon>
        <taxon>Fungi incertae sedis</taxon>
        <taxon>Zoopagomycota</taxon>
        <taxon>Zoopagomycotina</taxon>
        <taxon>Zoopagomycetes</taxon>
        <taxon>Zoopagales</taxon>
        <taxon>Sigmoideomycetaceae</taxon>
        <taxon>Thamnocephalis</taxon>
    </lineage>
</organism>
<feature type="transmembrane region" description="Helical" evidence="6">
    <location>
        <begin position="6"/>
        <end position="26"/>
    </location>
</feature>
<sequence length="312" mass="34309">MQIPGITLPLAHLPVQLLALWIAGALHELGHAVAAASARVRVLGVGVFLWIMYPGAFVELDQRTLAESSTRNKLRIAFAGVWHNLILVAIAAAALKSGMLDWPWTWIGWETTATGVVATSIASWSPLHQAVPASSTITQLDDNTLAGGTVDWTRYLEKKTHLAPNTTGYCWSKDAWLSRKPDCQCCRFETVHVRCTYTSLVCFATYNSTSSSACVPVASALQDTTACTDDTVCPQHQVCMFPQRLSPGEQLLRIHYQLPPWSLDGATAADNQFTVFLGLPSDIYAAIRVSRWRPRLSWLPGTLPEFSVLFVR</sequence>
<dbReference type="PANTHER" id="PTHR13325">
    <property type="entry name" value="PROTEASE M50 MEMBRANE-BOUND TRANSCRIPTION FACTOR SITE 2 PROTEASE"/>
    <property type="match status" value="1"/>
</dbReference>
<dbReference type="InterPro" id="IPR008915">
    <property type="entry name" value="Peptidase_M50"/>
</dbReference>
<accession>A0A4P9XQM2</accession>
<keyword evidence="4 6" id="KW-0472">Membrane</keyword>
<dbReference type="PANTHER" id="PTHR13325:SF3">
    <property type="entry name" value="MEMBRANE-BOUND TRANSCRIPTION FACTOR SITE-2 PROTEASE"/>
    <property type="match status" value="1"/>
</dbReference>
<name>A0A4P9XQM2_9FUNG</name>